<feature type="compositionally biased region" description="Basic residues" evidence="1">
    <location>
        <begin position="70"/>
        <end position="82"/>
    </location>
</feature>
<feature type="compositionally biased region" description="Basic residues" evidence="1">
    <location>
        <begin position="266"/>
        <end position="281"/>
    </location>
</feature>
<gene>
    <name evidence="2" type="ORF">SBRY_40537</name>
</gene>
<comment type="caution">
    <text evidence="2">The sequence shown here is derived from an EMBL/GenBank/DDBJ whole genome shotgun (WGS) entry which is preliminary data.</text>
</comment>
<dbReference type="AlphaFoldDB" id="A0A9W4H2W8"/>
<feature type="region of interest" description="Disordered" evidence="1">
    <location>
        <begin position="106"/>
        <end position="281"/>
    </location>
</feature>
<feature type="compositionally biased region" description="Basic and acidic residues" evidence="1">
    <location>
        <begin position="25"/>
        <end position="35"/>
    </location>
</feature>
<protein>
    <submittedName>
        <fullName evidence="2">Uncharacterized protein</fullName>
    </submittedName>
</protein>
<feature type="region of interest" description="Disordered" evidence="1">
    <location>
        <begin position="1"/>
        <end position="82"/>
    </location>
</feature>
<evidence type="ECO:0000256" key="1">
    <source>
        <dbReference type="SAM" id="MobiDB-lite"/>
    </source>
</evidence>
<reference evidence="2" key="1">
    <citation type="submission" date="2021-06" db="EMBL/GenBank/DDBJ databases">
        <authorList>
            <person name="Arsene-Ploetze F."/>
        </authorList>
    </citation>
    <scope>NUCLEOTIDE SEQUENCE</scope>
    <source>
        <strain evidence="2">SBRY1</strain>
    </source>
</reference>
<feature type="compositionally biased region" description="Basic residues" evidence="1">
    <location>
        <begin position="175"/>
        <end position="207"/>
    </location>
</feature>
<feature type="compositionally biased region" description="Basic residues" evidence="1">
    <location>
        <begin position="106"/>
        <end position="137"/>
    </location>
</feature>
<accession>A0A9W4H2W8</accession>
<dbReference type="EMBL" id="CAJVAX010000018">
    <property type="protein sequence ID" value="CAG7646946.1"/>
    <property type="molecule type" value="Genomic_DNA"/>
</dbReference>
<evidence type="ECO:0000313" key="3">
    <source>
        <dbReference type="Proteomes" id="UP001153328"/>
    </source>
</evidence>
<proteinExistence type="predicted"/>
<sequence>MSYGCADSGVPCGDNVPRQQQSGLHRFETGRRRAIESYAYLVSPPRDRRPAPGAAPRDPPRRGGRGTAVRGRRRLRRRRRVRLLRRCQRGALLAGGRHLRRLGRLGQRRHRHRTGRYAAARTRHHRAGRRTARHHHQGGAPAGGRQQPLHRHRAEDDPGPRRPGSGQRLLPAGLHQHHLARLHPRRLPGRVAAARRRQRHRQARRPYARQAGCCPHHTGPDRGGRPAHPQPGREGRQLLAQAHPDHGLPAGIDRLHDPRHVEPGRLRRHLRRRPRALRGPP</sequence>
<dbReference type="Proteomes" id="UP001153328">
    <property type="component" value="Unassembled WGS sequence"/>
</dbReference>
<evidence type="ECO:0000313" key="2">
    <source>
        <dbReference type="EMBL" id="CAG7646946.1"/>
    </source>
</evidence>
<organism evidence="2 3">
    <name type="scientific">Actinacidiphila bryophytorum</name>
    <dbReference type="NCBI Taxonomy" id="1436133"/>
    <lineage>
        <taxon>Bacteria</taxon>
        <taxon>Bacillati</taxon>
        <taxon>Actinomycetota</taxon>
        <taxon>Actinomycetes</taxon>
        <taxon>Kitasatosporales</taxon>
        <taxon>Streptomycetaceae</taxon>
        <taxon>Actinacidiphila</taxon>
    </lineage>
</organism>
<feature type="compositionally biased region" description="Basic and acidic residues" evidence="1">
    <location>
        <begin position="253"/>
        <end position="265"/>
    </location>
</feature>
<keyword evidence="3" id="KW-1185">Reference proteome</keyword>
<name>A0A9W4H2W8_9ACTN</name>